<organism evidence="1 2">
    <name type="scientific">Streblomastix strix</name>
    <dbReference type="NCBI Taxonomy" id="222440"/>
    <lineage>
        <taxon>Eukaryota</taxon>
        <taxon>Metamonada</taxon>
        <taxon>Preaxostyla</taxon>
        <taxon>Oxymonadida</taxon>
        <taxon>Streblomastigidae</taxon>
        <taxon>Streblomastix</taxon>
    </lineage>
</organism>
<feature type="non-terminal residue" evidence="1">
    <location>
        <position position="1"/>
    </location>
</feature>
<protein>
    <submittedName>
        <fullName evidence="1">Uncharacterized protein</fullName>
    </submittedName>
</protein>
<proteinExistence type="predicted"/>
<reference evidence="1 2" key="1">
    <citation type="submission" date="2019-03" db="EMBL/GenBank/DDBJ databases">
        <title>Single cell metagenomics reveals metabolic interactions within the superorganism composed of flagellate Streblomastix strix and complex community of Bacteroidetes bacteria on its surface.</title>
        <authorList>
            <person name="Treitli S.C."/>
            <person name="Kolisko M."/>
            <person name="Husnik F."/>
            <person name="Keeling P."/>
            <person name="Hampl V."/>
        </authorList>
    </citation>
    <scope>NUCLEOTIDE SEQUENCE [LARGE SCALE GENOMIC DNA]</scope>
    <source>
        <strain evidence="1">ST1C</strain>
    </source>
</reference>
<gene>
    <name evidence="1" type="ORF">EZS28_037375</name>
</gene>
<evidence type="ECO:0000313" key="1">
    <source>
        <dbReference type="EMBL" id="KAA6367097.1"/>
    </source>
</evidence>
<dbReference type="EMBL" id="SNRW01018690">
    <property type="protein sequence ID" value="KAA6367097.1"/>
    <property type="molecule type" value="Genomic_DNA"/>
</dbReference>
<comment type="caution">
    <text evidence="1">The sequence shown here is derived from an EMBL/GenBank/DDBJ whole genome shotgun (WGS) entry which is preliminary data.</text>
</comment>
<sequence>FRDAREAFKKDYEYEWTGDEAGLDSETLEYCSCSEFSDIINEAKVM</sequence>
<dbReference type="AlphaFoldDB" id="A0A5J4U943"/>
<evidence type="ECO:0000313" key="2">
    <source>
        <dbReference type="Proteomes" id="UP000324800"/>
    </source>
</evidence>
<dbReference type="Proteomes" id="UP000324800">
    <property type="component" value="Unassembled WGS sequence"/>
</dbReference>
<accession>A0A5J4U943</accession>
<name>A0A5J4U943_9EUKA</name>